<proteinExistence type="predicted"/>
<evidence type="ECO:0000256" key="3">
    <source>
        <dbReference type="ARBA" id="ARBA00022737"/>
    </source>
</evidence>
<dbReference type="GO" id="GO:0016829">
    <property type="term" value="F:lyase activity"/>
    <property type="evidence" value="ECO:0007669"/>
    <property type="project" value="UniProtKB-KW"/>
</dbReference>
<keyword evidence="6" id="KW-0456">Lyase</keyword>
<evidence type="ECO:0000256" key="5">
    <source>
        <dbReference type="ARBA" id="ARBA00023326"/>
    </source>
</evidence>
<dbReference type="PANTHER" id="PTHR31736:SF9">
    <property type="entry name" value="ENDO-XYLOGALACTURONAN HYDROLASE A-RELATED"/>
    <property type="match status" value="1"/>
</dbReference>
<dbReference type="GO" id="GO:0000272">
    <property type="term" value="P:polysaccharide catabolic process"/>
    <property type="evidence" value="ECO:0007669"/>
    <property type="project" value="UniProtKB-KW"/>
</dbReference>
<evidence type="ECO:0000256" key="4">
    <source>
        <dbReference type="ARBA" id="ARBA00023277"/>
    </source>
</evidence>
<dbReference type="AlphaFoldDB" id="A0A9P8VZT7"/>
<dbReference type="EMBL" id="JAGPYM010000019">
    <property type="protein sequence ID" value="KAH6885015.1"/>
    <property type="molecule type" value="Genomic_DNA"/>
</dbReference>
<comment type="caution">
    <text evidence="6">The sequence shown here is derived from an EMBL/GenBank/DDBJ whole genome shotgun (WGS) entry which is preliminary data.</text>
</comment>
<dbReference type="Gene3D" id="2.160.20.10">
    <property type="entry name" value="Single-stranded right-handed beta-helix, Pectin lyase-like"/>
    <property type="match status" value="1"/>
</dbReference>
<keyword evidence="7" id="KW-1185">Reference proteome</keyword>
<organism evidence="6 7">
    <name type="scientific">Thelonectria olida</name>
    <dbReference type="NCBI Taxonomy" id="1576542"/>
    <lineage>
        <taxon>Eukaryota</taxon>
        <taxon>Fungi</taxon>
        <taxon>Dikarya</taxon>
        <taxon>Ascomycota</taxon>
        <taxon>Pezizomycotina</taxon>
        <taxon>Sordariomycetes</taxon>
        <taxon>Hypocreomycetidae</taxon>
        <taxon>Hypocreales</taxon>
        <taxon>Nectriaceae</taxon>
        <taxon>Thelonectria</taxon>
    </lineage>
</organism>
<reference evidence="6 7" key="1">
    <citation type="journal article" date="2021" name="Nat. Commun.">
        <title>Genetic determinants of endophytism in the Arabidopsis root mycobiome.</title>
        <authorList>
            <person name="Mesny F."/>
            <person name="Miyauchi S."/>
            <person name="Thiergart T."/>
            <person name="Pickel B."/>
            <person name="Atanasova L."/>
            <person name="Karlsson M."/>
            <person name="Huettel B."/>
            <person name="Barry K.W."/>
            <person name="Haridas S."/>
            <person name="Chen C."/>
            <person name="Bauer D."/>
            <person name="Andreopoulos W."/>
            <person name="Pangilinan J."/>
            <person name="LaButti K."/>
            <person name="Riley R."/>
            <person name="Lipzen A."/>
            <person name="Clum A."/>
            <person name="Drula E."/>
            <person name="Henrissat B."/>
            <person name="Kohler A."/>
            <person name="Grigoriev I.V."/>
            <person name="Martin F.M."/>
            <person name="Hacquard S."/>
        </authorList>
    </citation>
    <scope>NUCLEOTIDE SEQUENCE [LARGE SCALE GENOMIC DNA]</scope>
    <source>
        <strain evidence="6 7">MPI-CAGE-CH-0241</strain>
    </source>
</reference>
<keyword evidence="2" id="KW-0964">Secreted</keyword>
<comment type="subcellular location">
    <subcellularLocation>
        <location evidence="1">Secreted</location>
    </subcellularLocation>
</comment>
<keyword evidence="5" id="KW-0624">Polysaccharide degradation</keyword>
<keyword evidence="3" id="KW-0677">Repeat</keyword>
<protein>
    <submittedName>
        <fullName evidence="6">Pectin lyase fold/virulence factor</fullName>
    </submittedName>
</protein>
<dbReference type="InterPro" id="IPR012334">
    <property type="entry name" value="Pectin_lyas_fold"/>
</dbReference>
<dbReference type="OrthoDB" id="187139at2759"/>
<evidence type="ECO:0000256" key="2">
    <source>
        <dbReference type="ARBA" id="ARBA00022525"/>
    </source>
</evidence>
<accession>A0A9P8VZT7</accession>
<dbReference type="InterPro" id="IPR011050">
    <property type="entry name" value="Pectin_lyase_fold/virulence"/>
</dbReference>
<sequence length="311" mass="34181">MLMNLTGLALQRIHRPTTLQLRPSEEIFKLHFLQACLTLYLLAVLSVKVSATYKNSDIKTAIVRPETLGIVPRKTRHTVAFTLTKPYNIFLQVNGNVFDGLHLFTNQIEDAVPSKDSPDVIYYGPGLHKISGNVDVASGQTVYVAGGAVVTTGGFNLPNTTNISIRGRGVLLASSRAEIPVAHSRNITLEGFIGINVLPRTYAAKNVVIKKVRAISSVQWGDGIDIFCSNNILMDHLFLRTSDDSVAIYNRRWQWYGGTTNITLQNSALWAGVAHPINIGTHGNPESPETTDGVLIRNVDILDHREGQILF</sequence>
<evidence type="ECO:0000313" key="7">
    <source>
        <dbReference type="Proteomes" id="UP000777438"/>
    </source>
</evidence>
<name>A0A9P8VZT7_9HYPO</name>
<evidence type="ECO:0000256" key="1">
    <source>
        <dbReference type="ARBA" id="ARBA00004613"/>
    </source>
</evidence>
<dbReference type="Proteomes" id="UP000777438">
    <property type="component" value="Unassembled WGS sequence"/>
</dbReference>
<dbReference type="GO" id="GO:0005576">
    <property type="term" value="C:extracellular region"/>
    <property type="evidence" value="ECO:0007669"/>
    <property type="project" value="UniProtKB-SubCell"/>
</dbReference>
<evidence type="ECO:0000313" key="6">
    <source>
        <dbReference type="EMBL" id="KAH6885015.1"/>
    </source>
</evidence>
<gene>
    <name evidence="6" type="ORF">B0T10DRAFT_564415</name>
</gene>
<dbReference type="PANTHER" id="PTHR31736">
    <property type="match status" value="1"/>
</dbReference>
<dbReference type="SUPFAM" id="SSF51126">
    <property type="entry name" value="Pectin lyase-like"/>
    <property type="match status" value="1"/>
</dbReference>
<keyword evidence="4" id="KW-0119">Carbohydrate metabolism</keyword>